<name>A0AAW0CL88_9AGAR</name>
<evidence type="ECO:0000313" key="2">
    <source>
        <dbReference type="EMBL" id="KAK7039291.1"/>
    </source>
</evidence>
<dbReference type="AlphaFoldDB" id="A0AAW0CL88"/>
<proteinExistence type="predicted"/>
<reference evidence="2 3" key="1">
    <citation type="submission" date="2024-01" db="EMBL/GenBank/DDBJ databases">
        <title>A draft genome for a cacao thread blight-causing isolate of Paramarasmius palmivorus.</title>
        <authorList>
            <person name="Baruah I.K."/>
            <person name="Bukari Y."/>
            <person name="Amoako-Attah I."/>
            <person name="Meinhardt L.W."/>
            <person name="Bailey B.A."/>
            <person name="Cohen S.P."/>
        </authorList>
    </citation>
    <scope>NUCLEOTIDE SEQUENCE [LARGE SCALE GENOMIC DNA]</scope>
    <source>
        <strain evidence="2 3">GH-12</strain>
    </source>
</reference>
<comment type="caution">
    <text evidence="2">The sequence shown here is derived from an EMBL/GenBank/DDBJ whole genome shotgun (WGS) entry which is preliminary data.</text>
</comment>
<accession>A0AAW0CL88</accession>
<dbReference type="InterPro" id="IPR040521">
    <property type="entry name" value="KDZ"/>
</dbReference>
<dbReference type="PANTHER" id="PTHR33096">
    <property type="entry name" value="CXC2 DOMAIN-CONTAINING PROTEIN"/>
    <property type="match status" value="1"/>
</dbReference>
<protein>
    <recommendedName>
        <fullName evidence="4">CxC1-like cysteine cluster associated with KDZ transposases domain-containing protein</fullName>
    </recommendedName>
</protein>
<sequence length="967" mass="111483">MGKRKRATVHYGGATKVDGHDIIQRGGISGIQERWALDEARHRSLFNSMTFSQRDYAAQDDQDQSSDNEDSPMDHGEGPSSQDDTGMGVEVGTIPVYDPNAPDAFEWSDEPPAFPPGEEGVLMSHEGGEYGYHNFLSSFSDIPRLSDTRTRVDRTEKQTKMWTEQLPYLTDAYLAFKAHGPPTNTDKQQQEWDVHIMDFNINEPRTLFHISDQARSTNESLIRHGYLGASSQQVTLAFSFSLFDIYRQLHRVCTRLSIDALSKALQHIHHIPRDRYLEDQLRSAYDVYLMIMREVDRRCTEALGRQSRQAQFANVCPPCLYKVKDETPLVPSMLVACDGNNSLKMVDEQFKFGNAREDSRQLPDFRWVEAEEVDQFKDEVSNAQKTTKSKASANEVIQSADAIYPDLPLNHDDDIALHVNETEELAASLDTCVDRWRNAGPESRKKMFAFFAISGVFLSVCRHGHLLAICDMRRSGELMKYPLAIVNQLMEDFSADLCVAYDIMCAFFKTMLRSPRLRAKVKEMRLKGVVPAFHGHAHNRKCQLSWHPMYYLGVGMEDFEESYRRAVQRLREEQDLYVEALQHRNMTPAMCEELLASERHHFESRHFPEPPETVLAIEYVELLETYWTTKARADAAKEAYLESARCPSAYPPEERKRIETRNRTAFDRFRTAEEALLRFEDEHPRERWTSDSEEYHNAQKEKLNRRYRKALEELERTVVQRLFELTKLNMSGTGYKQREKITQALRARSEAIRKALNTYNAVALQMRPQKRTVSWNEVIHLVTVAEFDLLKDTHLDLSNAAWADPDNREVVQLHFRILRAKEEINRLNIEAKRLISFMLDDHADYYITIKRLAETNFELAEELRQRSEYLSRINARIAERLVQTSEIPEFTGDLTPGERVGRDLELTDSAPLPEWATNILGLSCEGMEDVDIDAPGRSDGPVADFVETADIEDEVDALTTFWERMDI</sequence>
<gene>
    <name evidence="2" type="ORF">VNI00_010196</name>
</gene>
<dbReference type="Proteomes" id="UP001383192">
    <property type="component" value="Unassembled WGS sequence"/>
</dbReference>
<evidence type="ECO:0008006" key="4">
    <source>
        <dbReference type="Google" id="ProtNLM"/>
    </source>
</evidence>
<evidence type="ECO:0000256" key="1">
    <source>
        <dbReference type="SAM" id="MobiDB-lite"/>
    </source>
</evidence>
<dbReference type="EMBL" id="JAYKXP010000039">
    <property type="protein sequence ID" value="KAK7039291.1"/>
    <property type="molecule type" value="Genomic_DNA"/>
</dbReference>
<feature type="region of interest" description="Disordered" evidence="1">
    <location>
        <begin position="52"/>
        <end position="92"/>
    </location>
</feature>
<evidence type="ECO:0000313" key="3">
    <source>
        <dbReference type="Proteomes" id="UP001383192"/>
    </source>
</evidence>
<keyword evidence="3" id="KW-1185">Reference proteome</keyword>
<dbReference type="Pfam" id="PF18758">
    <property type="entry name" value="KDZ"/>
    <property type="match status" value="1"/>
</dbReference>
<dbReference type="PANTHER" id="PTHR33096:SF1">
    <property type="entry name" value="CXC1-LIKE CYSTEINE CLUSTER ASSOCIATED WITH KDZ TRANSPOSASES DOMAIN-CONTAINING PROTEIN"/>
    <property type="match status" value="1"/>
</dbReference>
<feature type="compositionally biased region" description="Acidic residues" evidence="1">
    <location>
        <begin position="58"/>
        <end position="71"/>
    </location>
</feature>
<organism evidence="2 3">
    <name type="scientific">Paramarasmius palmivorus</name>
    <dbReference type="NCBI Taxonomy" id="297713"/>
    <lineage>
        <taxon>Eukaryota</taxon>
        <taxon>Fungi</taxon>
        <taxon>Dikarya</taxon>
        <taxon>Basidiomycota</taxon>
        <taxon>Agaricomycotina</taxon>
        <taxon>Agaricomycetes</taxon>
        <taxon>Agaricomycetidae</taxon>
        <taxon>Agaricales</taxon>
        <taxon>Marasmiineae</taxon>
        <taxon>Marasmiaceae</taxon>
        <taxon>Paramarasmius</taxon>
    </lineage>
</organism>